<feature type="compositionally biased region" description="Acidic residues" evidence="3">
    <location>
        <begin position="38"/>
        <end position="48"/>
    </location>
</feature>
<dbReference type="GO" id="GO:0005739">
    <property type="term" value="C:mitochondrion"/>
    <property type="evidence" value="ECO:0000318"/>
    <property type="project" value="GO_Central"/>
</dbReference>
<dbReference type="NCBIfam" id="TIGR00756">
    <property type="entry name" value="PPR"/>
    <property type="match status" value="1"/>
</dbReference>
<dbReference type="Pfam" id="PF01535">
    <property type="entry name" value="PPR"/>
    <property type="match status" value="1"/>
</dbReference>
<reference evidence="4 5" key="1">
    <citation type="journal article" date="2011" name="Science">
        <title>The Selaginella genome identifies genetic changes associated with the evolution of vascular plants.</title>
        <authorList>
            <person name="Banks J.A."/>
            <person name="Nishiyama T."/>
            <person name="Hasebe M."/>
            <person name="Bowman J.L."/>
            <person name="Gribskov M."/>
            <person name="dePamphilis C."/>
            <person name="Albert V.A."/>
            <person name="Aono N."/>
            <person name="Aoyama T."/>
            <person name="Ambrose B.A."/>
            <person name="Ashton N.W."/>
            <person name="Axtell M.J."/>
            <person name="Barker E."/>
            <person name="Barker M.S."/>
            <person name="Bennetzen J.L."/>
            <person name="Bonawitz N.D."/>
            <person name="Chapple C."/>
            <person name="Cheng C."/>
            <person name="Correa L.G."/>
            <person name="Dacre M."/>
            <person name="DeBarry J."/>
            <person name="Dreyer I."/>
            <person name="Elias M."/>
            <person name="Engstrom E.M."/>
            <person name="Estelle M."/>
            <person name="Feng L."/>
            <person name="Finet C."/>
            <person name="Floyd S.K."/>
            <person name="Frommer W.B."/>
            <person name="Fujita T."/>
            <person name="Gramzow L."/>
            <person name="Gutensohn M."/>
            <person name="Harholt J."/>
            <person name="Hattori M."/>
            <person name="Heyl A."/>
            <person name="Hirai T."/>
            <person name="Hiwatashi Y."/>
            <person name="Ishikawa M."/>
            <person name="Iwata M."/>
            <person name="Karol K.G."/>
            <person name="Koehler B."/>
            <person name="Kolukisaoglu U."/>
            <person name="Kubo M."/>
            <person name="Kurata T."/>
            <person name="Lalonde S."/>
            <person name="Li K."/>
            <person name="Li Y."/>
            <person name="Litt A."/>
            <person name="Lyons E."/>
            <person name="Manning G."/>
            <person name="Maruyama T."/>
            <person name="Michael T.P."/>
            <person name="Mikami K."/>
            <person name="Miyazaki S."/>
            <person name="Morinaga S."/>
            <person name="Murata T."/>
            <person name="Mueller-Roeber B."/>
            <person name="Nelson D.R."/>
            <person name="Obara M."/>
            <person name="Oguri Y."/>
            <person name="Olmstead R.G."/>
            <person name="Onodera N."/>
            <person name="Petersen B.L."/>
            <person name="Pils B."/>
            <person name="Prigge M."/>
            <person name="Rensing S.A."/>
            <person name="Riano-Pachon D.M."/>
            <person name="Roberts A.W."/>
            <person name="Sato Y."/>
            <person name="Scheller H.V."/>
            <person name="Schulz B."/>
            <person name="Schulz C."/>
            <person name="Shakirov E.V."/>
            <person name="Shibagaki N."/>
            <person name="Shinohara N."/>
            <person name="Shippen D.E."/>
            <person name="Soerensen I."/>
            <person name="Sotooka R."/>
            <person name="Sugimoto N."/>
            <person name="Sugita M."/>
            <person name="Sumikawa N."/>
            <person name="Tanurdzic M."/>
            <person name="Theissen G."/>
            <person name="Ulvskov P."/>
            <person name="Wakazuki S."/>
            <person name="Weng J.K."/>
            <person name="Willats W.W."/>
            <person name="Wipf D."/>
            <person name="Wolf P.G."/>
            <person name="Yang L."/>
            <person name="Zimmer A.D."/>
            <person name="Zhu Q."/>
            <person name="Mitros T."/>
            <person name="Hellsten U."/>
            <person name="Loque D."/>
            <person name="Otillar R."/>
            <person name="Salamov A."/>
            <person name="Schmutz J."/>
            <person name="Shapiro H."/>
            <person name="Lindquist E."/>
            <person name="Lucas S."/>
            <person name="Rokhsar D."/>
            <person name="Grigoriev I.V."/>
        </authorList>
    </citation>
    <scope>NUCLEOTIDE SEQUENCE [LARGE SCALE GENOMIC DNA]</scope>
</reference>
<organism evidence="5">
    <name type="scientific">Selaginella moellendorffii</name>
    <name type="common">Spikemoss</name>
    <dbReference type="NCBI Taxonomy" id="88036"/>
    <lineage>
        <taxon>Eukaryota</taxon>
        <taxon>Viridiplantae</taxon>
        <taxon>Streptophyta</taxon>
        <taxon>Embryophyta</taxon>
        <taxon>Tracheophyta</taxon>
        <taxon>Lycopodiopsida</taxon>
        <taxon>Selaginellales</taxon>
        <taxon>Selaginellaceae</taxon>
        <taxon>Selaginella</taxon>
    </lineage>
</organism>
<dbReference type="PROSITE" id="PS51375">
    <property type="entry name" value="PPR"/>
    <property type="match status" value="1"/>
</dbReference>
<dbReference type="eggNOG" id="KOG4197">
    <property type="taxonomic scope" value="Eukaryota"/>
</dbReference>
<accession>D8T2B3</accession>
<dbReference type="Gramene" id="EFJ09233">
    <property type="protein sequence ID" value="EFJ09233"/>
    <property type="gene ID" value="SELMODRAFT_428276"/>
</dbReference>
<feature type="repeat" description="PPR" evidence="2">
    <location>
        <begin position="192"/>
        <end position="226"/>
    </location>
</feature>
<dbReference type="OrthoDB" id="1717827at2759"/>
<protein>
    <recommendedName>
        <fullName evidence="6">Pentacotripeptide-repeat region of PRORP domain-containing protein</fullName>
    </recommendedName>
</protein>
<dbReference type="HOGENOM" id="CLU_551413_0_0_1"/>
<feature type="region of interest" description="Disordered" evidence="3">
    <location>
        <begin position="32"/>
        <end position="51"/>
    </location>
</feature>
<dbReference type="AlphaFoldDB" id="D8T2B3"/>
<name>D8T2B3_SELML</name>
<evidence type="ECO:0000313" key="5">
    <source>
        <dbReference type="Proteomes" id="UP000001514"/>
    </source>
</evidence>
<dbReference type="PANTHER" id="PTHR45717:SF15">
    <property type="entry name" value="AGL218WP"/>
    <property type="match status" value="1"/>
</dbReference>
<dbReference type="InterPro" id="IPR002885">
    <property type="entry name" value="PPR_rpt"/>
</dbReference>
<dbReference type="Proteomes" id="UP000001514">
    <property type="component" value="Unassembled WGS sequence"/>
</dbReference>
<evidence type="ECO:0008006" key="6">
    <source>
        <dbReference type="Google" id="ProtNLM"/>
    </source>
</evidence>
<evidence type="ECO:0000256" key="2">
    <source>
        <dbReference type="PROSITE-ProRule" id="PRU00708"/>
    </source>
</evidence>
<dbReference type="GO" id="GO:0003729">
    <property type="term" value="F:mRNA binding"/>
    <property type="evidence" value="ECO:0007669"/>
    <property type="project" value="UniProtKB-ARBA"/>
</dbReference>
<dbReference type="EMBL" id="GL377665">
    <property type="protein sequence ID" value="EFJ09233.1"/>
    <property type="molecule type" value="Genomic_DNA"/>
</dbReference>
<dbReference type="InParanoid" id="D8T2B3"/>
<evidence type="ECO:0000313" key="4">
    <source>
        <dbReference type="EMBL" id="EFJ09233.1"/>
    </source>
</evidence>
<keyword evidence="5" id="KW-1185">Reference proteome</keyword>
<gene>
    <name evidence="4" type="ORF">SELMODRAFT_428276</name>
</gene>
<evidence type="ECO:0000256" key="1">
    <source>
        <dbReference type="ARBA" id="ARBA00022737"/>
    </source>
</evidence>
<keyword evidence="1" id="KW-0677">Repeat</keyword>
<proteinExistence type="predicted"/>
<sequence length="495" mass="56312">MVLLLPASARGISSSAATALASSKSGTFSEGKFSAEAASEEEEEDLDPDSTRLHRTEVVPYNLLCNTLIANPYRSPKAVVAEWQEQTKTKFTREMLFKLFRKLWGRQRHDQVYKIMRWVLVDKPLPVSSKIYELSMKAAQKANKLQVVKRIFDDMPPEAKTPAVYTRIMSAYCNKNRANKAEFILDSFTPTTAQAHNQLMLMYIRMEEDEKAVDAYNRMRKAGIKPSDLTFWTLAKYSRRLGIEIDKKEAETILDDTLSSLDTKKDGLNAATNAMLAYAYMGDFSGVKKAWALIESHDHIPTYAFAAGVEAFGQVGKMETVYHFTERVESWKKPDLMTFYPSLVRAYVTNGRMDRAVGLVNHLKNKEGERKIPFGCYDELIAGHIALKERDLAMEKTKEALEVCCPRTRPSYLTLKKMLPVYKKAKDVEAAEALFARYKGWRDARVFNQLLEVYIAAERPAPLQFEFRMMKSKVADNEETTALLAKSREFAKAKA</sequence>
<dbReference type="InterPro" id="IPR011990">
    <property type="entry name" value="TPR-like_helical_dom_sf"/>
</dbReference>
<evidence type="ECO:0000256" key="3">
    <source>
        <dbReference type="SAM" id="MobiDB-lite"/>
    </source>
</evidence>
<dbReference type="PANTHER" id="PTHR45717">
    <property type="entry name" value="OS12G0527900 PROTEIN"/>
    <property type="match status" value="1"/>
</dbReference>
<dbReference type="KEGG" id="smo:SELMODRAFT_428276"/>
<dbReference type="Gene3D" id="1.25.40.10">
    <property type="entry name" value="Tetratricopeptide repeat domain"/>
    <property type="match status" value="2"/>
</dbReference>